<keyword evidence="1" id="KW-0175">Coiled coil</keyword>
<dbReference type="GeneID" id="98182074"/>
<keyword evidence="3" id="KW-1185">Reference proteome</keyword>
<evidence type="ECO:0008006" key="4">
    <source>
        <dbReference type="Google" id="ProtNLM"/>
    </source>
</evidence>
<evidence type="ECO:0000256" key="1">
    <source>
        <dbReference type="SAM" id="Coils"/>
    </source>
</evidence>
<evidence type="ECO:0000313" key="3">
    <source>
        <dbReference type="Proteomes" id="UP001628179"/>
    </source>
</evidence>
<proteinExistence type="predicted"/>
<feature type="coiled-coil region" evidence="1">
    <location>
        <begin position="112"/>
        <end position="169"/>
    </location>
</feature>
<reference evidence="2 3" key="1">
    <citation type="submission" date="2024-09" db="EMBL/GenBank/DDBJ databases">
        <title>Itraconazole resistance in Madurella fahalii resulting from another homologue of gene encoding cytochrome P450 14-alpha sterol demethylase (CYP51).</title>
        <authorList>
            <person name="Yoshioka I."/>
            <person name="Fahal A.H."/>
            <person name="Kaneko S."/>
            <person name="Yaguchi T."/>
        </authorList>
    </citation>
    <scope>NUCLEOTIDE SEQUENCE [LARGE SCALE GENOMIC DNA]</scope>
    <source>
        <strain evidence="2 3">IFM 68171</strain>
    </source>
</reference>
<comment type="caution">
    <text evidence="2">The sequence shown here is derived from an EMBL/GenBank/DDBJ whole genome shotgun (WGS) entry which is preliminary data.</text>
</comment>
<name>A0ABQ0GTS2_9PEZI</name>
<dbReference type="Proteomes" id="UP001628179">
    <property type="component" value="Unassembled WGS sequence"/>
</dbReference>
<sequence>MDPVTAFGLASGVVAFISFSTSLVNGAIKIHRSLDGNLDENRSREAIAAEMKRFVARLLPPDDSRLAGEERQLCVLATECRDLSTQLVELLYRIKPKDAESKSQSLWSALKNKVHEKERADLEQRLDHCRSQLDLQLAFLSKTSIDTLVQSAKSDAAKLERLRNSVKDLS</sequence>
<accession>A0ABQ0GTS2</accession>
<gene>
    <name evidence="2" type="ORF">MFIFM68171_11332</name>
</gene>
<protein>
    <recommendedName>
        <fullName evidence="4">Fungal N-terminal domain-containing protein</fullName>
    </recommendedName>
</protein>
<dbReference type="RefSeq" id="XP_070922852.1">
    <property type="nucleotide sequence ID" value="XM_071066751.1"/>
</dbReference>
<organism evidence="2 3">
    <name type="scientific">Madurella fahalii</name>
    <dbReference type="NCBI Taxonomy" id="1157608"/>
    <lineage>
        <taxon>Eukaryota</taxon>
        <taxon>Fungi</taxon>
        <taxon>Dikarya</taxon>
        <taxon>Ascomycota</taxon>
        <taxon>Pezizomycotina</taxon>
        <taxon>Sordariomycetes</taxon>
        <taxon>Sordariomycetidae</taxon>
        <taxon>Sordariales</taxon>
        <taxon>Sordariales incertae sedis</taxon>
        <taxon>Madurella</taxon>
    </lineage>
</organism>
<dbReference type="EMBL" id="BAAFSV010000006">
    <property type="protein sequence ID" value="GAB1321122.1"/>
    <property type="molecule type" value="Genomic_DNA"/>
</dbReference>
<evidence type="ECO:0000313" key="2">
    <source>
        <dbReference type="EMBL" id="GAB1321122.1"/>
    </source>
</evidence>